<gene>
    <name evidence="1" type="ORF">C7379_11856</name>
</gene>
<organism evidence="1 2">
    <name type="scientific">Hallella colorans</name>
    <dbReference type="NCBI Taxonomy" id="1703337"/>
    <lineage>
        <taxon>Bacteria</taxon>
        <taxon>Pseudomonadati</taxon>
        <taxon>Bacteroidota</taxon>
        <taxon>Bacteroidia</taxon>
        <taxon>Bacteroidales</taxon>
        <taxon>Prevotellaceae</taxon>
        <taxon>Hallella</taxon>
    </lineage>
</organism>
<dbReference type="AlphaFoldDB" id="A0A2U0U1L8"/>
<comment type="caution">
    <text evidence="1">The sequence shown here is derived from an EMBL/GenBank/DDBJ whole genome shotgun (WGS) entry which is preliminary data.</text>
</comment>
<dbReference type="EMBL" id="QENY01000018">
    <property type="protein sequence ID" value="PVX50174.1"/>
    <property type="molecule type" value="Genomic_DNA"/>
</dbReference>
<keyword evidence="2" id="KW-1185">Reference proteome</keyword>
<protein>
    <submittedName>
        <fullName evidence="1">Uncharacterized protein</fullName>
    </submittedName>
</protein>
<dbReference type="Proteomes" id="UP000245870">
    <property type="component" value="Unassembled WGS sequence"/>
</dbReference>
<name>A0A2U0U1L8_9BACT</name>
<evidence type="ECO:0000313" key="2">
    <source>
        <dbReference type="Proteomes" id="UP000245870"/>
    </source>
</evidence>
<reference evidence="1 2" key="1">
    <citation type="submission" date="2018-05" db="EMBL/GenBank/DDBJ databases">
        <title>Genomic Encyclopedia of Type Strains, Phase IV (KMG-IV): sequencing the most valuable type-strain genomes for metagenomic binning, comparative biology and taxonomic classification.</title>
        <authorList>
            <person name="Goeker M."/>
        </authorList>
    </citation>
    <scope>NUCLEOTIDE SEQUENCE [LARGE SCALE GENOMIC DNA]</scope>
    <source>
        <strain evidence="1 2">DSM 100333</strain>
    </source>
</reference>
<evidence type="ECO:0000313" key="1">
    <source>
        <dbReference type="EMBL" id="PVX50174.1"/>
    </source>
</evidence>
<proteinExistence type="predicted"/>
<dbReference type="RefSeq" id="WP_243406764.1">
    <property type="nucleotide sequence ID" value="NZ_QENY01000018.1"/>
</dbReference>
<accession>A0A2U0U1L8</accession>
<sequence length="112" mass="12149">MGFSACSSDTDPADTEVFVGTYKGSISYTAINPAKRITATDGKVIVNKIGSTYSFHFDHKIPDLTGIKFEKKDDNTYISIGTGIKGITITKDKLTMLVTKGGETWTANCDRD</sequence>